<dbReference type="EMBL" id="CAJVPQ010000401">
    <property type="protein sequence ID" value="CAG8478233.1"/>
    <property type="molecule type" value="Genomic_DNA"/>
</dbReference>
<evidence type="ECO:0000313" key="3">
    <source>
        <dbReference type="Proteomes" id="UP000789570"/>
    </source>
</evidence>
<organism evidence="2 3">
    <name type="scientific">Funneliformis caledonium</name>
    <dbReference type="NCBI Taxonomy" id="1117310"/>
    <lineage>
        <taxon>Eukaryota</taxon>
        <taxon>Fungi</taxon>
        <taxon>Fungi incertae sedis</taxon>
        <taxon>Mucoromycota</taxon>
        <taxon>Glomeromycotina</taxon>
        <taxon>Glomeromycetes</taxon>
        <taxon>Glomerales</taxon>
        <taxon>Glomeraceae</taxon>
        <taxon>Funneliformis</taxon>
    </lineage>
</organism>
<keyword evidence="3" id="KW-1185">Reference proteome</keyword>
<feature type="region of interest" description="Disordered" evidence="1">
    <location>
        <begin position="71"/>
        <end position="158"/>
    </location>
</feature>
<evidence type="ECO:0000256" key="1">
    <source>
        <dbReference type="SAM" id="MobiDB-lite"/>
    </source>
</evidence>
<comment type="caution">
    <text evidence="2">The sequence shown here is derived from an EMBL/GenBank/DDBJ whole genome shotgun (WGS) entry which is preliminary data.</text>
</comment>
<feature type="compositionally biased region" description="Basic and acidic residues" evidence="1">
    <location>
        <begin position="145"/>
        <end position="154"/>
    </location>
</feature>
<sequence length="395" mass="45994">MNKLDKFMLDFVLKNSEINEFFTKTTLRWWNRVDLFIKFIYTVNPVITPQEVLNEYDQSLAKIINTKGIDSSTRESNEVGGENFQSPYSNVNNSPSRAVTPPLQHNSHSQSQRPQIPSPSDPSISPEFEKETDVYNSENDDDLERSDFDTSDHEETVEEEVVVKMTDNKKISVMRQLNCIYSKEERDEIDSAFGSQVPDILDEINEFLMEFLDKSTLKGIQKVIKETMFDDNYDHEKDHDKDYIIYVIYSLLREIENRSLKVANFEAWFNCHVWNPIFDQAFGDMNMISVVRQSEKWRKMGRRGDIILRLVGNGDRDEFGAREARKITQDMLVKLMAKTDWNEEKCAKIQTVGVIHAGTFSPCIRKKNQFFKLTYLINKFDDYDGIPGQPEGIHL</sequence>
<dbReference type="AlphaFoldDB" id="A0A9N8ZBB0"/>
<name>A0A9N8ZBB0_9GLOM</name>
<reference evidence="2" key="1">
    <citation type="submission" date="2021-06" db="EMBL/GenBank/DDBJ databases">
        <authorList>
            <person name="Kallberg Y."/>
            <person name="Tangrot J."/>
            <person name="Rosling A."/>
        </authorList>
    </citation>
    <scope>NUCLEOTIDE SEQUENCE</scope>
    <source>
        <strain evidence="2">UK204</strain>
    </source>
</reference>
<feature type="compositionally biased region" description="Polar residues" evidence="1">
    <location>
        <begin position="83"/>
        <end position="97"/>
    </location>
</feature>
<gene>
    <name evidence="2" type="ORF">FCALED_LOCUS2574</name>
</gene>
<dbReference type="OrthoDB" id="2427805at2759"/>
<dbReference type="Proteomes" id="UP000789570">
    <property type="component" value="Unassembled WGS sequence"/>
</dbReference>
<accession>A0A9N8ZBB0</accession>
<proteinExistence type="predicted"/>
<protein>
    <submittedName>
        <fullName evidence="2">15187_t:CDS:1</fullName>
    </submittedName>
</protein>
<evidence type="ECO:0000313" key="2">
    <source>
        <dbReference type="EMBL" id="CAG8478233.1"/>
    </source>
</evidence>